<accession>A0A8H7IXU4</accession>
<keyword evidence="2" id="KW-1185">Reference proteome</keyword>
<dbReference type="Proteomes" id="UP000651452">
    <property type="component" value="Unassembled WGS sequence"/>
</dbReference>
<comment type="caution">
    <text evidence="1">The sequence shown here is derived from an EMBL/GenBank/DDBJ whole genome shotgun (WGS) entry which is preliminary data.</text>
</comment>
<protein>
    <submittedName>
        <fullName evidence="1">Uncharacterized protein</fullName>
    </submittedName>
</protein>
<dbReference type="EMBL" id="RZGK01000014">
    <property type="protein sequence ID" value="KAF9694264.1"/>
    <property type="molecule type" value="Genomic_DNA"/>
</dbReference>
<reference evidence="1" key="1">
    <citation type="submission" date="2018-12" db="EMBL/GenBank/DDBJ databases">
        <authorList>
            <person name="Syme R.A."/>
            <person name="Farfan-Caceres L."/>
            <person name="Lichtenzveig J."/>
        </authorList>
    </citation>
    <scope>NUCLEOTIDE SEQUENCE</scope>
    <source>
        <strain evidence="1">Al4</strain>
    </source>
</reference>
<organism evidence="1 2">
    <name type="scientific">Ascochyta lentis</name>
    <dbReference type="NCBI Taxonomy" id="205686"/>
    <lineage>
        <taxon>Eukaryota</taxon>
        <taxon>Fungi</taxon>
        <taxon>Dikarya</taxon>
        <taxon>Ascomycota</taxon>
        <taxon>Pezizomycotina</taxon>
        <taxon>Dothideomycetes</taxon>
        <taxon>Pleosporomycetidae</taxon>
        <taxon>Pleosporales</taxon>
        <taxon>Pleosporineae</taxon>
        <taxon>Didymellaceae</taxon>
        <taxon>Ascochyta</taxon>
    </lineage>
</organism>
<dbReference type="OrthoDB" id="3769209at2759"/>
<reference evidence="1" key="2">
    <citation type="submission" date="2020-09" db="EMBL/GenBank/DDBJ databases">
        <title>Reference genome assembly for Australian Ascochyta lentis isolate Al4.</title>
        <authorList>
            <person name="Lee R.C."/>
            <person name="Farfan-Caceres L.M."/>
            <person name="Debler J.W."/>
            <person name="Williams A.H."/>
            <person name="Henares B.M."/>
        </authorList>
    </citation>
    <scope>NUCLEOTIDE SEQUENCE</scope>
    <source>
        <strain evidence="1">Al4</strain>
    </source>
</reference>
<name>A0A8H7IXU4_9PLEO</name>
<evidence type="ECO:0000313" key="1">
    <source>
        <dbReference type="EMBL" id="KAF9694264.1"/>
    </source>
</evidence>
<evidence type="ECO:0000313" key="2">
    <source>
        <dbReference type="Proteomes" id="UP000651452"/>
    </source>
</evidence>
<proteinExistence type="predicted"/>
<dbReference type="AlphaFoldDB" id="A0A8H7IXU4"/>
<sequence length="292" mass="33230">MSSSQDTSRHMYRLASLYNGAALVQLEAMHWQTCRKPREEVPLFGPRVSESRKRTAYSVNQCVAAIDFNTAWLAFCIEGLDFDIEEVTFEYPKPTHEVELWLCGSGCNERQIVTKYPHTILKLIPNNKNEEAVVADATYAQYSFDDGIDTYNAYCATKVYRADGDSMREELFGRCFEDYAAFKGYAWEQSCSDAAVCTTNNVMFRELSAAGGVKAVLSMGAEEYQRTEDSILAALKQEMEELRLRLEWIYFGDADWFLMQLANVVMDADGAGHQACMQSYRRRNRPQSRASV</sequence>
<gene>
    <name evidence="1" type="ORF">EKO04_008028</name>
</gene>